<organism evidence="1 2">
    <name type="scientific">Epilithonimonas mollis</name>
    <dbReference type="NCBI Taxonomy" id="216903"/>
    <lineage>
        <taxon>Bacteria</taxon>
        <taxon>Pseudomonadati</taxon>
        <taxon>Bacteroidota</taxon>
        <taxon>Flavobacteriia</taxon>
        <taxon>Flavobacteriales</taxon>
        <taxon>Weeksellaceae</taxon>
        <taxon>Chryseobacterium group</taxon>
        <taxon>Epilithonimonas</taxon>
    </lineage>
</organism>
<sequence length="140" mass="16686">MKNLFFIFLLVSVPLYSQASKNIDSLFLVKDYLQNIRTTVNSKINNQKKTEKLDSLIRTATKYKTIFDRNIRAIVKIREEETELRTAINFILQSMVLYRSDLKDRSENRTEILYLNKNIPILINKIYYHTRMVNSAKYQQ</sequence>
<reference evidence="2" key="1">
    <citation type="submission" date="2016-11" db="EMBL/GenBank/DDBJ databases">
        <authorList>
            <person name="Varghese N."/>
            <person name="Submissions S."/>
        </authorList>
    </citation>
    <scope>NUCLEOTIDE SEQUENCE [LARGE SCALE GENOMIC DNA]</scope>
    <source>
        <strain evidence="2">DSM 18016</strain>
    </source>
</reference>
<protein>
    <submittedName>
        <fullName evidence="1">Uncharacterized protein</fullName>
    </submittedName>
</protein>
<keyword evidence="2" id="KW-1185">Reference proteome</keyword>
<dbReference type="Proteomes" id="UP000184498">
    <property type="component" value="Unassembled WGS sequence"/>
</dbReference>
<evidence type="ECO:0000313" key="2">
    <source>
        <dbReference type="Proteomes" id="UP000184498"/>
    </source>
</evidence>
<proteinExistence type="predicted"/>
<accession>A0A1M6TFK3</accession>
<gene>
    <name evidence="1" type="ORF">SAMN05444371_2845</name>
</gene>
<name>A0A1M6TFK3_9FLAO</name>
<dbReference type="OrthoDB" id="709265at2"/>
<dbReference type="RefSeq" id="WP_072999196.1">
    <property type="nucleotide sequence ID" value="NZ_FRAM01000003.1"/>
</dbReference>
<dbReference type="AlphaFoldDB" id="A0A1M6TFK3"/>
<dbReference type="EMBL" id="FRAM01000003">
    <property type="protein sequence ID" value="SHK55743.1"/>
    <property type="molecule type" value="Genomic_DNA"/>
</dbReference>
<evidence type="ECO:0000313" key="1">
    <source>
        <dbReference type="EMBL" id="SHK55743.1"/>
    </source>
</evidence>
<dbReference type="STRING" id="216903.SAMN05444371_2845"/>